<evidence type="ECO:0000259" key="2">
    <source>
        <dbReference type="PROSITE" id="PS50206"/>
    </source>
</evidence>
<keyword evidence="1" id="KW-1133">Transmembrane helix</keyword>
<dbReference type="CDD" id="cd00158">
    <property type="entry name" value="RHOD"/>
    <property type="match status" value="1"/>
</dbReference>
<sequence>MDQYLTFAQEHPLLVYGFVGLLGLILWVEFGRLTKKYKQVGVNEAVRLINGDGTLCLDVREDKELGDGIISGSRHIPVGQLKDRISELSAYKNKTVLVYCRSGNRSGFACNTLTKQGFEDVYNMSGGVMAWESANYPLSKR</sequence>
<organism evidence="3">
    <name type="scientific">uncultured Thiotrichaceae bacterium</name>
    <dbReference type="NCBI Taxonomy" id="298394"/>
    <lineage>
        <taxon>Bacteria</taxon>
        <taxon>Pseudomonadati</taxon>
        <taxon>Pseudomonadota</taxon>
        <taxon>Gammaproteobacteria</taxon>
        <taxon>Thiotrichales</taxon>
        <taxon>Thiotrichaceae</taxon>
        <taxon>environmental samples</taxon>
    </lineage>
</organism>
<accession>A0A6S6TSF6</accession>
<gene>
    <name evidence="3" type="ORF">HELGO_WM6328</name>
</gene>
<dbReference type="Pfam" id="PF00581">
    <property type="entry name" value="Rhodanese"/>
    <property type="match status" value="1"/>
</dbReference>
<keyword evidence="1" id="KW-0812">Transmembrane</keyword>
<dbReference type="InterPro" id="IPR001763">
    <property type="entry name" value="Rhodanese-like_dom"/>
</dbReference>
<evidence type="ECO:0000256" key="1">
    <source>
        <dbReference type="SAM" id="Phobius"/>
    </source>
</evidence>
<dbReference type="SMART" id="SM00450">
    <property type="entry name" value="RHOD"/>
    <property type="match status" value="1"/>
</dbReference>
<dbReference type="PROSITE" id="PS50206">
    <property type="entry name" value="RHODANESE_3"/>
    <property type="match status" value="1"/>
</dbReference>
<dbReference type="SUPFAM" id="SSF52821">
    <property type="entry name" value="Rhodanese/Cell cycle control phosphatase"/>
    <property type="match status" value="1"/>
</dbReference>
<dbReference type="EMBL" id="CACVAY010000110">
    <property type="protein sequence ID" value="CAA6822265.1"/>
    <property type="molecule type" value="Genomic_DNA"/>
</dbReference>
<name>A0A6S6TSF6_9GAMM</name>
<protein>
    <submittedName>
        <fullName evidence="3">Rhodanese-like protein</fullName>
    </submittedName>
</protein>
<dbReference type="Gene3D" id="3.40.250.10">
    <property type="entry name" value="Rhodanese-like domain"/>
    <property type="match status" value="1"/>
</dbReference>
<reference evidence="3" key="1">
    <citation type="submission" date="2020-01" db="EMBL/GenBank/DDBJ databases">
        <authorList>
            <person name="Meier V. D."/>
            <person name="Meier V D."/>
        </authorList>
    </citation>
    <scope>NUCLEOTIDE SEQUENCE</scope>
    <source>
        <strain evidence="3">HLG_WM_MAG_07</strain>
    </source>
</reference>
<dbReference type="PANTHER" id="PTHR43031">
    <property type="entry name" value="FAD-DEPENDENT OXIDOREDUCTASE"/>
    <property type="match status" value="1"/>
</dbReference>
<proteinExistence type="predicted"/>
<dbReference type="PANTHER" id="PTHR43031:SF1">
    <property type="entry name" value="PYRIDINE NUCLEOTIDE-DISULPHIDE OXIDOREDUCTASE"/>
    <property type="match status" value="1"/>
</dbReference>
<feature type="transmembrane region" description="Helical" evidence="1">
    <location>
        <begin position="13"/>
        <end position="30"/>
    </location>
</feature>
<dbReference type="InterPro" id="IPR036873">
    <property type="entry name" value="Rhodanese-like_dom_sf"/>
</dbReference>
<keyword evidence="1" id="KW-0472">Membrane</keyword>
<evidence type="ECO:0000313" key="3">
    <source>
        <dbReference type="EMBL" id="CAA6822265.1"/>
    </source>
</evidence>
<dbReference type="InterPro" id="IPR050229">
    <property type="entry name" value="GlpE_sulfurtransferase"/>
</dbReference>
<feature type="domain" description="Rhodanese" evidence="2">
    <location>
        <begin position="50"/>
        <end position="140"/>
    </location>
</feature>
<dbReference type="AlphaFoldDB" id="A0A6S6TSF6"/>